<evidence type="ECO:0000259" key="9">
    <source>
        <dbReference type="PROSITE" id="PS50928"/>
    </source>
</evidence>
<gene>
    <name evidence="10" type="ORF">MA03_05075</name>
</gene>
<dbReference type="Proteomes" id="UP000067434">
    <property type="component" value="Chromosome"/>
</dbReference>
<evidence type="ECO:0000256" key="5">
    <source>
        <dbReference type="ARBA" id="ARBA00022970"/>
    </source>
</evidence>
<dbReference type="NCBIfam" id="TIGR01726">
    <property type="entry name" value="HEQRo_perm_3TM"/>
    <property type="match status" value="1"/>
</dbReference>
<dbReference type="InterPro" id="IPR043429">
    <property type="entry name" value="ArtM/GltK/GlnP/TcyL/YhdX-like"/>
</dbReference>
<evidence type="ECO:0000256" key="6">
    <source>
        <dbReference type="ARBA" id="ARBA00022989"/>
    </source>
</evidence>
<name>A0A0F7FHH7_9CREN</name>
<dbReference type="GeneID" id="25401580"/>
<evidence type="ECO:0000256" key="7">
    <source>
        <dbReference type="ARBA" id="ARBA00023136"/>
    </source>
</evidence>
<keyword evidence="5" id="KW-0029">Amino-acid transport</keyword>
<dbReference type="AlphaFoldDB" id="A0A0F7FHH7"/>
<keyword evidence="3" id="KW-1003">Cell membrane</keyword>
<feature type="transmembrane region" description="Helical" evidence="8">
    <location>
        <begin position="177"/>
        <end position="199"/>
    </location>
</feature>
<dbReference type="InterPro" id="IPR010065">
    <property type="entry name" value="AA_ABC_transptr_permease_3TM"/>
</dbReference>
<keyword evidence="11" id="KW-1185">Reference proteome</keyword>
<dbReference type="STRING" id="1550241.MA03_05075"/>
<dbReference type="Gene3D" id="1.10.3720.10">
    <property type="entry name" value="MetI-like"/>
    <property type="match status" value="1"/>
</dbReference>
<feature type="domain" description="ABC transmembrane type-1" evidence="9">
    <location>
        <begin position="18"/>
        <end position="203"/>
    </location>
</feature>
<keyword evidence="4 8" id="KW-0812">Transmembrane</keyword>
<evidence type="ECO:0000256" key="8">
    <source>
        <dbReference type="RuleBase" id="RU363032"/>
    </source>
</evidence>
<evidence type="ECO:0000256" key="3">
    <source>
        <dbReference type="ARBA" id="ARBA00022475"/>
    </source>
</evidence>
<dbReference type="InterPro" id="IPR035906">
    <property type="entry name" value="MetI-like_sf"/>
</dbReference>
<dbReference type="GO" id="GO:0043190">
    <property type="term" value="C:ATP-binding cassette (ABC) transporter complex"/>
    <property type="evidence" value="ECO:0007669"/>
    <property type="project" value="InterPro"/>
</dbReference>
<dbReference type="EMBL" id="CP009961">
    <property type="protein sequence ID" value="AKG38770.1"/>
    <property type="molecule type" value="Genomic_DNA"/>
</dbReference>
<feature type="transmembrane region" description="Helical" evidence="8">
    <location>
        <begin position="63"/>
        <end position="81"/>
    </location>
</feature>
<dbReference type="GO" id="GO:0022857">
    <property type="term" value="F:transmembrane transporter activity"/>
    <property type="evidence" value="ECO:0007669"/>
    <property type="project" value="InterPro"/>
</dbReference>
<evidence type="ECO:0000313" key="11">
    <source>
        <dbReference type="Proteomes" id="UP000067434"/>
    </source>
</evidence>
<dbReference type="GO" id="GO:0006865">
    <property type="term" value="P:amino acid transport"/>
    <property type="evidence" value="ECO:0007669"/>
    <property type="project" value="UniProtKB-KW"/>
</dbReference>
<feature type="transmembrane region" description="Helical" evidence="8">
    <location>
        <begin position="20"/>
        <end position="42"/>
    </location>
</feature>
<dbReference type="OrthoDB" id="60458at2157"/>
<dbReference type="InterPro" id="IPR000515">
    <property type="entry name" value="MetI-like"/>
</dbReference>
<reference evidence="10 11" key="1">
    <citation type="journal article" date="2015" name="Stand. Genomic Sci.">
        <title>Complete genome sequence of and proposal of Thermofilum uzonense sp. nov. a novel hyperthermophilic crenarchaeon and emended description of the genus Thermofilum.</title>
        <authorList>
            <person name="Toshchakov S.V."/>
            <person name="Korzhenkov A.A."/>
            <person name="Samarov N.I."/>
            <person name="Mazunin I.O."/>
            <person name="Mozhey O.I."/>
            <person name="Shmyr I.S."/>
            <person name="Derbikova K.S."/>
            <person name="Taranov E.A."/>
            <person name="Dominova I.N."/>
            <person name="Bonch-Osmolovskaya E.A."/>
            <person name="Patrushev M.V."/>
            <person name="Podosokorskaya O.A."/>
            <person name="Kublanov I.V."/>
        </authorList>
    </citation>
    <scope>NUCLEOTIDE SEQUENCE [LARGE SCALE GENOMIC DNA]</scope>
    <source>
        <strain evidence="10 11">1807-2</strain>
    </source>
</reference>
<dbReference type="HOGENOM" id="CLU_019602_1_0_2"/>
<comment type="subcellular location">
    <subcellularLocation>
        <location evidence="1 8">Cell membrane</location>
        <topology evidence="1 8">Multi-pass membrane protein</topology>
    </subcellularLocation>
</comment>
<dbReference type="SUPFAM" id="SSF161098">
    <property type="entry name" value="MetI-like"/>
    <property type="match status" value="1"/>
</dbReference>
<dbReference type="Pfam" id="PF00528">
    <property type="entry name" value="BPD_transp_1"/>
    <property type="match status" value="1"/>
</dbReference>
<evidence type="ECO:0000256" key="4">
    <source>
        <dbReference type="ARBA" id="ARBA00022692"/>
    </source>
</evidence>
<dbReference type="PATRIC" id="fig|1550241.5.peg.1069"/>
<sequence length="218" mass="24140">MDFISFVIEYLPFISQGMLTTLQLSIISFLMGLILGAFLLALTLSPLRPVARAYIEPIRGTPLLVQLFVLYFGLPSIGIKLDAFTASILALGLNSGAYQAEIFRSAVKGIPDVQILSAESLGFTQYQTFRYVILPQALRISIPSLVNEFVTVIKESSLAAVIGIVELTRRGQYVAAYTYRAFEAYLIVAFLYFVLCYVFSHGSRVLERKVRIPGYTGA</sequence>
<organism evidence="10 11">
    <name type="scientific">Infirmifilum uzonense</name>
    <dbReference type="NCBI Taxonomy" id="1550241"/>
    <lineage>
        <taxon>Archaea</taxon>
        <taxon>Thermoproteota</taxon>
        <taxon>Thermoprotei</taxon>
        <taxon>Thermofilales</taxon>
        <taxon>Thermofilaceae</taxon>
        <taxon>Infirmifilum</taxon>
    </lineage>
</organism>
<dbReference type="PROSITE" id="PS50928">
    <property type="entry name" value="ABC_TM1"/>
    <property type="match status" value="1"/>
</dbReference>
<comment type="similarity">
    <text evidence="8">Belongs to the binding-protein-dependent transport system permease family.</text>
</comment>
<evidence type="ECO:0000313" key="10">
    <source>
        <dbReference type="EMBL" id="AKG38770.1"/>
    </source>
</evidence>
<dbReference type="PANTHER" id="PTHR30614:SF0">
    <property type="entry name" value="L-CYSTINE TRANSPORT SYSTEM PERMEASE PROTEIN TCYL"/>
    <property type="match status" value="1"/>
</dbReference>
<protein>
    <submittedName>
        <fullName evidence="10">ABC transporter permease</fullName>
    </submittedName>
</protein>
<dbReference type="KEGG" id="thf:MA03_05075"/>
<dbReference type="RefSeq" id="WP_052884232.1">
    <property type="nucleotide sequence ID" value="NZ_CP009961.1"/>
</dbReference>
<dbReference type="CDD" id="cd06261">
    <property type="entry name" value="TM_PBP2"/>
    <property type="match status" value="1"/>
</dbReference>
<keyword evidence="6 8" id="KW-1133">Transmembrane helix</keyword>
<keyword evidence="2 8" id="KW-0813">Transport</keyword>
<evidence type="ECO:0000256" key="2">
    <source>
        <dbReference type="ARBA" id="ARBA00022448"/>
    </source>
</evidence>
<dbReference type="PANTHER" id="PTHR30614">
    <property type="entry name" value="MEMBRANE COMPONENT OF AMINO ACID ABC TRANSPORTER"/>
    <property type="match status" value="1"/>
</dbReference>
<accession>A0A0F7FHH7</accession>
<evidence type="ECO:0000256" key="1">
    <source>
        <dbReference type="ARBA" id="ARBA00004651"/>
    </source>
</evidence>
<keyword evidence="7 8" id="KW-0472">Membrane</keyword>
<proteinExistence type="inferred from homology"/>